<dbReference type="AlphaFoldDB" id="B7JUN4"/>
<dbReference type="PANTHER" id="PTHR34796">
    <property type="entry name" value="EXPRESSED PROTEIN"/>
    <property type="match status" value="1"/>
</dbReference>
<dbReference type="Gene3D" id="1.10.3450.10">
    <property type="entry name" value="TTHA0068-like"/>
    <property type="match status" value="1"/>
</dbReference>
<dbReference type="PANTHER" id="PTHR34796:SF1">
    <property type="entry name" value="EXPRESSED PROTEIN"/>
    <property type="match status" value="1"/>
</dbReference>
<gene>
    <name evidence="1" type="ordered locus">PCC8801_1524</name>
</gene>
<evidence type="ECO:0008006" key="3">
    <source>
        <dbReference type="Google" id="ProtNLM"/>
    </source>
</evidence>
<dbReference type="InterPro" id="IPR005500">
    <property type="entry name" value="DUF309"/>
</dbReference>
<name>B7JUN4_RIPO1</name>
<evidence type="ECO:0000313" key="1">
    <source>
        <dbReference type="EMBL" id="ACK65578.1"/>
    </source>
</evidence>
<dbReference type="HOGENOM" id="CLU_125317_1_0_3"/>
<dbReference type="eggNOG" id="COG1547">
    <property type="taxonomic scope" value="Bacteria"/>
</dbReference>
<dbReference type="RefSeq" id="WP_012594851.1">
    <property type="nucleotide sequence ID" value="NC_011726.1"/>
</dbReference>
<sequence length="133" mass="15336">MSSSEFLQGVEQFNHQQFYDCHDTLEALWMEAIEPDKQFYQGILQIAVGCYHLSHHNWRGAVILLGEGVRRLSDYQPDYQGIDVTDLIEKSQQLLYYLQETGAEQITEIVKQLDNSLDDSLVCLPRIIKLSNS</sequence>
<dbReference type="KEGG" id="cyp:PCC8801_1524"/>
<dbReference type="OrthoDB" id="165483at2"/>
<keyword evidence="2" id="KW-1185">Reference proteome</keyword>
<dbReference type="InterPro" id="IPR023203">
    <property type="entry name" value="TTHA0068_sf"/>
</dbReference>
<dbReference type="SUPFAM" id="SSF140663">
    <property type="entry name" value="TTHA0068-like"/>
    <property type="match status" value="1"/>
</dbReference>
<dbReference type="Pfam" id="PF03745">
    <property type="entry name" value="DUF309"/>
    <property type="match status" value="1"/>
</dbReference>
<protein>
    <recommendedName>
        <fullName evidence="3">DUF309 domain-containing protein</fullName>
    </recommendedName>
</protein>
<accession>B7JUN4</accession>
<reference evidence="2" key="1">
    <citation type="journal article" date="2011" name="MBio">
        <title>Novel metabolic attributes of the genus Cyanothece, comprising a group of unicellular nitrogen-fixing Cyanobacteria.</title>
        <authorList>
            <person name="Bandyopadhyay A."/>
            <person name="Elvitigala T."/>
            <person name="Welsh E."/>
            <person name="Stockel J."/>
            <person name="Liberton M."/>
            <person name="Min H."/>
            <person name="Sherman L.A."/>
            <person name="Pakrasi H.B."/>
        </authorList>
    </citation>
    <scope>NUCLEOTIDE SEQUENCE [LARGE SCALE GENOMIC DNA]</scope>
    <source>
        <strain evidence="2">PCC 8801</strain>
    </source>
</reference>
<dbReference type="EMBL" id="CP001287">
    <property type="protein sequence ID" value="ACK65578.1"/>
    <property type="molecule type" value="Genomic_DNA"/>
</dbReference>
<dbReference type="STRING" id="41431.PCC8801_1524"/>
<organism evidence="1 2">
    <name type="scientific">Rippkaea orientalis (strain PCC 8801 / RF-1)</name>
    <name type="common">Cyanothece sp. (strain PCC 8801)</name>
    <dbReference type="NCBI Taxonomy" id="41431"/>
    <lineage>
        <taxon>Bacteria</taxon>
        <taxon>Bacillati</taxon>
        <taxon>Cyanobacteriota</taxon>
        <taxon>Cyanophyceae</taxon>
        <taxon>Oscillatoriophycideae</taxon>
        <taxon>Chroococcales</taxon>
        <taxon>Aphanothecaceae</taxon>
        <taxon>Rippkaea</taxon>
        <taxon>Rippkaea orientalis</taxon>
    </lineage>
</organism>
<proteinExistence type="predicted"/>
<dbReference type="Proteomes" id="UP000008204">
    <property type="component" value="Chromosome"/>
</dbReference>
<evidence type="ECO:0000313" key="2">
    <source>
        <dbReference type="Proteomes" id="UP000008204"/>
    </source>
</evidence>